<accession>D8QYZ1</accession>
<dbReference type="Gramene" id="EFJ34326">
    <property type="protein sequence ID" value="EFJ34326"/>
    <property type="gene ID" value="SELMODRAFT_166509"/>
</dbReference>
<dbReference type="InterPro" id="IPR039261">
    <property type="entry name" value="FNR_nucleotide-bd"/>
</dbReference>
<dbReference type="PANTHER" id="PTHR47215:SF3">
    <property type="entry name" value="FAD-BINDING FR-TYPE DOMAIN-CONTAINING PROTEIN"/>
    <property type="match status" value="1"/>
</dbReference>
<dbReference type="OMA" id="NQNMIED"/>
<dbReference type="AlphaFoldDB" id="D8QYZ1"/>
<dbReference type="EMBL" id="GL377569">
    <property type="protein sequence ID" value="EFJ34326.1"/>
    <property type="molecule type" value="Genomic_DNA"/>
</dbReference>
<reference evidence="1 2" key="1">
    <citation type="journal article" date="2011" name="Science">
        <title>The Selaginella genome identifies genetic changes associated with the evolution of vascular plants.</title>
        <authorList>
            <person name="Banks J.A."/>
            <person name="Nishiyama T."/>
            <person name="Hasebe M."/>
            <person name="Bowman J.L."/>
            <person name="Gribskov M."/>
            <person name="dePamphilis C."/>
            <person name="Albert V.A."/>
            <person name="Aono N."/>
            <person name="Aoyama T."/>
            <person name="Ambrose B.A."/>
            <person name="Ashton N.W."/>
            <person name="Axtell M.J."/>
            <person name="Barker E."/>
            <person name="Barker M.S."/>
            <person name="Bennetzen J.L."/>
            <person name="Bonawitz N.D."/>
            <person name="Chapple C."/>
            <person name="Cheng C."/>
            <person name="Correa L.G."/>
            <person name="Dacre M."/>
            <person name="DeBarry J."/>
            <person name="Dreyer I."/>
            <person name="Elias M."/>
            <person name="Engstrom E.M."/>
            <person name="Estelle M."/>
            <person name="Feng L."/>
            <person name="Finet C."/>
            <person name="Floyd S.K."/>
            <person name="Frommer W.B."/>
            <person name="Fujita T."/>
            <person name="Gramzow L."/>
            <person name="Gutensohn M."/>
            <person name="Harholt J."/>
            <person name="Hattori M."/>
            <person name="Heyl A."/>
            <person name="Hirai T."/>
            <person name="Hiwatashi Y."/>
            <person name="Ishikawa M."/>
            <person name="Iwata M."/>
            <person name="Karol K.G."/>
            <person name="Koehler B."/>
            <person name="Kolukisaoglu U."/>
            <person name="Kubo M."/>
            <person name="Kurata T."/>
            <person name="Lalonde S."/>
            <person name="Li K."/>
            <person name="Li Y."/>
            <person name="Litt A."/>
            <person name="Lyons E."/>
            <person name="Manning G."/>
            <person name="Maruyama T."/>
            <person name="Michael T.P."/>
            <person name="Mikami K."/>
            <person name="Miyazaki S."/>
            <person name="Morinaga S."/>
            <person name="Murata T."/>
            <person name="Mueller-Roeber B."/>
            <person name="Nelson D.R."/>
            <person name="Obara M."/>
            <person name="Oguri Y."/>
            <person name="Olmstead R.G."/>
            <person name="Onodera N."/>
            <person name="Petersen B.L."/>
            <person name="Pils B."/>
            <person name="Prigge M."/>
            <person name="Rensing S.A."/>
            <person name="Riano-Pachon D.M."/>
            <person name="Roberts A.W."/>
            <person name="Sato Y."/>
            <person name="Scheller H.V."/>
            <person name="Schulz B."/>
            <person name="Schulz C."/>
            <person name="Shakirov E.V."/>
            <person name="Shibagaki N."/>
            <person name="Shinohara N."/>
            <person name="Shippen D.E."/>
            <person name="Soerensen I."/>
            <person name="Sotooka R."/>
            <person name="Sugimoto N."/>
            <person name="Sugita M."/>
            <person name="Sumikawa N."/>
            <person name="Tanurdzic M."/>
            <person name="Theissen G."/>
            <person name="Ulvskov P."/>
            <person name="Wakazuki S."/>
            <person name="Weng J.K."/>
            <person name="Willats W.W."/>
            <person name="Wipf D."/>
            <person name="Wolf P.G."/>
            <person name="Yang L."/>
            <person name="Zimmer A.D."/>
            <person name="Zhu Q."/>
            <person name="Mitros T."/>
            <person name="Hellsten U."/>
            <person name="Loque D."/>
            <person name="Otillar R."/>
            <person name="Salamov A."/>
            <person name="Schmutz J."/>
            <person name="Shapiro H."/>
            <person name="Lindquist E."/>
            <person name="Lucas S."/>
            <person name="Rokhsar D."/>
            <person name="Grigoriev I.V."/>
        </authorList>
    </citation>
    <scope>NUCLEOTIDE SEQUENCE [LARGE SCALE GENOMIC DNA]</scope>
</reference>
<sequence>MVAGDEIELGPFDSSGMDLRPVLFITQYPTLLIFAQGKGIAAAKALIETKDADVSSLNLRLRRDVRLFYVAPRPELLAYKETFAEWEKKKVKVCTSVEAANDQWDGQVGSFQELWDEDDLEYDPRSTAVVVCAEAGAEQELDELLENADIVKEQTVKWII</sequence>
<evidence type="ECO:0000313" key="2">
    <source>
        <dbReference type="Proteomes" id="UP000001514"/>
    </source>
</evidence>
<dbReference type="eggNOG" id="ENOG502S3XP">
    <property type="taxonomic scope" value="Eukaryota"/>
</dbReference>
<proteinExistence type="predicted"/>
<keyword evidence="2" id="KW-1185">Reference proteome</keyword>
<dbReference type="Gene3D" id="3.40.50.80">
    <property type="entry name" value="Nucleotide-binding domain of ferredoxin-NADP reductase (FNR) module"/>
    <property type="match status" value="1"/>
</dbReference>
<dbReference type="HOGENOM" id="CLU_066103_1_0_1"/>
<protein>
    <recommendedName>
        <fullName evidence="3">Oxidoreductase FAD/NAD(P)-binding domain-containing protein</fullName>
    </recommendedName>
</protein>
<evidence type="ECO:0008006" key="3">
    <source>
        <dbReference type="Google" id="ProtNLM"/>
    </source>
</evidence>
<dbReference type="Proteomes" id="UP000001514">
    <property type="component" value="Unassembled WGS sequence"/>
</dbReference>
<organism evidence="2">
    <name type="scientific">Selaginella moellendorffii</name>
    <name type="common">Spikemoss</name>
    <dbReference type="NCBI Taxonomy" id="88036"/>
    <lineage>
        <taxon>Eukaryota</taxon>
        <taxon>Viridiplantae</taxon>
        <taxon>Streptophyta</taxon>
        <taxon>Embryophyta</taxon>
        <taxon>Tracheophyta</taxon>
        <taxon>Lycopodiopsida</taxon>
        <taxon>Selaginellales</taxon>
        <taxon>Selaginellaceae</taxon>
        <taxon>Selaginella</taxon>
    </lineage>
</organism>
<dbReference type="PANTHER" id="PTHR47215">
    <property type="match status" value="1"/>
</dbReference>
<dbReference type="KEGG" id="smo:SELMODRAFT_166509"/>
<dbReference type="InParanoid" id="D8QYZ1"/>
<gene>
    <name evidence="1" type="ORF">SELMODRAFT_166509</name>
</gene>
<name>D8QYZ1_SELML</name>
<dbReference type="OrthoDB" id="1856718at2759"/>
<dbReference type="SUPFAM" id="SSF52343">
    <property type="entry name" value="Ferredoxin reductase-like, C-terminal NADP-linked domain"/>
    <property type="match status" value="1"/>
</dbReference>
<evidence type="ECO:0000313" key="1">
    <source>
        <dbReference type="EMBL" id="EFJ34326.1"/>
    </source>
</evidence>